<feature type="transmembrane region" description="Helical" evidence="1">
    <location>
        <begin position="12"/>
        <end position="30"/>
    </location>
</feature>
<proteinExistence type="predicted"/>
<name>A0A502G3D0_9SPHN</name>
<dbReference type="Proteomes" id="UP000319931">
    <property type="component" value="Unassembled WGS sequence"/>
</dbReference>
<keyword evidence="1" id="KW-0472">Membrane</keyword>
<reference evidence="2 3" key="1">
    <citation type="journal article" date="2019" name="Environ. Microbiol.">
        <title>Species interactions and distinct microbial communities in high Arctic permafrost affected cryosols are associated with the CH4 and CO2 gas fluxes.</title>
        <authorList>
            <person name="Altshuler I."/>
            <person name="Hamel J."/>
            <person name="Turney S."/>
            <person name="Magnuson E."/>
            <person name="Levesque R."/>
            <person name="Greer C."/>
            <person name="Whyte L.G."/>
        </authorList>
    </citation>
    <scope>NUCLEOTIDE SEQUENCE [LARGE SCALE GENOMIC DNA]</scope>
    <source>
        <strain evidence="2 3">E6.1</strain>
    </source>
</reference>
<dbReference type="EMBL" id="RCZC01000001">
    <property type="protein sequence ID" value="TPG56408.1"/>
    <property type="molecule type" value="Genomic_DNA"/>
</dbReference>
<keyword evidence="1" id="KW-0812">Transmembrane</keyword>
<gene>
    <name evidence="2" type="ORF">EAH76_02320</name>
</gene>
<evidence type="ECO:0000313" key="3">
    <source>
        <dbReference type="Proteomes" id="UP000319931"/>
    </source>
</evidence>
<keyword evidence="3" id="KW-1185">Reference proteome</keyword>
<comment type="caution">
    <text evidence="2">The sequence shown here is derived from an EMBL/GenBank/DDBJ whole genome shotgun (WGS) entry which is preliminary data.</text>
</comment>
<accession>A0A502G3D0</accession>
<dbReference type="AlphaFoldDB" id="A0A502G3D0"/>
<protein>
    <submittedName>
        <fullName evidence="2">Uncharacterized protein</fullName>
    </submittedName>
</protein>
<evidence type="ECO:0000256" key="1">
    <source>
        <dbReference type="SAM" id="Phobius"/>
    </source>
</evidence>
<keyword evidence="1" id="KW-1133">Transmembrane helix</keyword>
<evidence type="ECO:0000313" key="2">
    <source>
        <dbReference type="EMBL" id="TPG56408.1"/>
    </source>
</evidence>
<sequence length="120" mass="12795">MKHVAPTRGIGRELLAVAAIGLIGFVYLGGNWETRAPTFALGRVMSFGLVEQKNYGQIGSVLRAKVALPDNEIVSVSLSNGSLCRAGSPIEIEEAHTLFGSRFKPGVRECGMLASHAVDR</sequence>
<organism evidence="2 3">
    <name type="scientific">Sphingomonas glacialis</name>
    <dbReference type="NCBI Taxonomy" id="658225"/>
    <lineage>
        <taxon>Bacteria</taxon>
        <taxon>Pseudomonadati</taxon>
        <taxon>Pseudomonadota</taxon>
        <taxon>Alphaproteobacteria</taxon>
        <taxon>Sphingomonadales</taxon>
        <taxon>Sphingomonadaceae</taxon>
        <taxon>Sphingomonas</taxon>
    </lineage>
</organism>
<dbReference type="RefSeq" id="WP_140847513.1">
    <property type="nucleotide sequence ID" value="NZ_RCZC01000001.1"/>
</dbReference>